<dbReference type="Pfam" id="PF08031">
    <property type="entry name" value="BBE"/>
    <property type="match status" value="1"/>
</dbReference>
<name>A0A1Y2M2K6_EPING</name>
<dbReference type="STRING" id="105696.A0A1Y2M2K6"/>
<dbReference type="InterPro" id="IPR016166">
    <property type="entry name" value="FAD-bd_PCMH"/>
</dbReference>
<dbReference type="Pfam" id="PF01565">
    <property type="entry name" value="FAD_binding_4"/>
    <property type="match status" value="1"/>
</dbReference>
<dbReference type="InterPro" id="IPR050416">
    <property type="entry name" value="FAD-linked_Oxidoreductase"/>
</dbReference>
<proteinExistence type="inferred from homology"/>
<dbReference type="Gene3D" id="3.30.43.10">
    <property type="entry name" value="Uridine Diphospho-n-acetylenolpyruvylglucosamine Reductase, domain 2"/>
    <property type="match status" value="1"/>
</dbReference>
<keyword evidence="8" id="KW-1185">Reference proteome</keyword>
<dbReference type="SUPFAM" id="SSF56176">
    <property type="entry name" value="FAD-binding/transporter-associated domain-like"/>
    <property type="match status" value="1"/>
</dbReference>
<dbReference type="InterPro" id="IPR036318">
    <property type="entry name" value="FAD-bd_PCMH-like_sf"/>
</dbReference>
<feature type="domain" description="FAD-binding PCMH-type" evidence="6">
    <location>
        <begin position="91"/>
        <end position="262"/>
    </location>
</feature>
<keyword evidence="3" id="KW-0274">FAD</keyword>
<dbReference type="PANTHER" id="PTHR42973:SF34">
    <property type="entry name" value="FAD BINDING DOMAIN PROTEIN (AFU_ORTHOLOGUE AFUA_3G02770)"/>
    <property type="match status" value="1"/>
</dbReference>
<dbReference type="InterPro" id="IPR016169">
    <property type="entry name" value="FAD-bd_PCMH_sub2"/>
</dbReference>
<reference evidence="7 8" key="1">
    <citation type="journal article" date="2017" name="Genome Announc.">
        <title>Genome sequence of the saprophytic ascomycete Epicoccum nigrum ICMP 19927 strain isolated from New Zealand.</title>
        <authorList>
            <person name="Fokin M."/>
            <person name="Fleetwood D."/>
            <person name="Weir B.S."/>
            <person name="Villas-Boas S.G."/>
        </authorList>
    </citation>
    <scope>NUCLEOTIDE SEQUENCE [LARGE SCALE GENOMIC DNA]</scope>
    <source>
        <strain evidence="7 8">ICMP 19927</strain>
    </source>
</reference>
<dbReference type="Proteomes" id="UP000193240">
    <property type="component" value="Unassembled WGS sequence"/>
</dbReference>
<dbReference type="AlphaFoldDB" id="A0A1Y2M2K6"/>
<dbReference type="PROSITE" id="PS51387">
    <property type="entry name" value="FAD_PCMH"/>
    <property type="match status" value="1"/>
</dbReference>
<keyword evidence="4" id="KW-0560">Oxidoreductase</keyword>
<sequence length="527" mass="56595">MRVAIAILTSAACVLSQNFEPAGFNITEALLKNGIDASVLPGPSALAERTTSSGCTAACTTLSLIFGSNVIIEGRAGYAEFNKAYWSQQQAEVSPHCVFLPEKALDVSTLVLLSRLTQCPFAAKSGGHSAFTGASNIENGITVSFMKMKGLKLSADKKSADVQPGNVWHDVYSTLEKDNLAVVGGRVSPIGVGGLTTGGGISFFANELGWACDNVESYEVVTASGVIVTATPNSFADLYWALRGGGNNFGLVTSFKLRTLPLGKMWGGDRILLETQFPAAIDAFVNLGNNAAKDPKAAQILSIIAQNGTRIASAQLEYAEPNANAPIFSEWNAITPAVDNIGIHTLSELTDMLDVSNTVGLRQSYWAQTVKLDKDLLNFILNAFFEENAKVADIENFLNPLSFQVITVPQMQKMRQNGGNALGLDPEHGPLLLMNASPAWTNAADDERVNQFANTLFQRTAAEAEKRGLASRYLYMNYASKYQDVIASYGSSNKARLQSIANKYDPKEVFQKLQPGYFKLDGAPASL</sequence>
<dbReference type="EMBL" id="KZ107842">
    <property type="protein sequence ID" value="OSS50293.1"/>
    <property type="molecule type" value="Genomic_DNA"/>
</dbReference>
<evidence type="ECO:0000256" key="3">
    <source>
        <dbReference type="ARBA" id="ARBA00022827"/>
    </source>
</evidence>
<protein>
    <recommendedName>
        <fullName evidence="6">FAD-binding PCMH-type domain-containing protein</fullName>
    </recommendedName>
</protein>
<dbReference type="InParanoid" id="A0A1Y2M2K6"/>
<evidence type="ECO:0000256" key="4">
    <source>
        <dbReference type="ARBA" id="ARBA00023002"/>
    </source>
</evidence>
<evidence type="ECO:0000313" key="8">
    <source>
        <dbReference type="Proteomes" id="UP000193240"/>
    </source>
</evidence>
<keyword evidence="2" id="KW-0285">Flavoprotein</keyword>
<evidence type="ECO:0000256" key="5">
    <source>
        <dbReference type="SAM" id="SignalP"/>
    </source>
</evidence>
<evidence type="ECO:0000256" key="2">
    <source>
        <dbReference type="ARBA" id="ARBA00022630"/>
    </source>
</evidence>
<evidence type="ECO:0000313" key="7">
    <source>
        <dbReference type="EMBL" id="OSS50293.1"/>
    </source>
</evidence>
<keyword evidence="5" id="KW-0732">Signal</keyword>
<dbReference type="GO" id="GO:0016491">
    <property type="term" value="F:oxidoreductase activity"/>
    <property type="evidence" value="ECO:0007669"/>
    <property type="project" value="UniProtKB-KW"/>
</dbReference>
<dbReference type="Gene3D" id="3.40.462.20">
    <property type="match status" value="1"/>
</dbReference>
<dbReference type="InterPro" id="IPR012951">
    <property type="entry name" value="BBE"/>
</dbReference>
<gene>
    <name evidence="7" type="ORF">B5807_04791</name>
</gene>
<dbReference type="PANTHER" id="PTHR42973">
    <property type="entry name" value="BINDING OXIDOREDUCTASE, PUTATIVE (AFU_ORTHOLOGUE AFUA_1G17690)-RELATED"/>
    <property type="match status" value="1"/>
</dbReference>
<dbReference type="GO" id="GO:0071949">
    <property type="term" value="F:FAD binding"/>
    <property type="evidence" value="ECO:0007669"/>
    <property type="project" value="InterPro"/>
</dbReference>
<feature type="signal peptide" evidence="5">
    <location>
        <begin position="1"/>
        <end position="16"/>
    </location>
</feature>
<organism evidence="7 8">
    <name type="scientific">Epicoccum nigrum</name>
    <name type="common">Soil fungus</name>
    <name type="synonym">Epicoccum purpurascens</name>
    <dbReference type="NCBI Taxonomy" id="105696"/>
    <lineage>
        <taxon>Eukaryota</taxon>
        <taxon>Fungi</taxon>
        <taxon>Dikarya</taxon>
        <taxon>Ascomycota</taxon>
        <taxon>Pezizomycotina</taxon>
        <taxon>Dothideomycetes</taxon>
        <taxon>Pleosporomycetidae</taxon>
        <taxon>Pleosporales</taxon>
        <taxon>Pleosporineae</taxon>
        <taxon>Didymellaceae</taxon>
        <taxon>Epicoccum</taxon>
    </lineage>
</organism>
<dbReference type="InterPro" id="IPR016167">
    <property type="entry name" value="FAD-bd_PCMH_sub1"/>
</dbReference>
<evidence type="ECO:0000259" key="6">
    <source>
        <dbReference type="PROSITE" id="PS51387"/>
    </source>
</evidence>
<feature type="chain" id="PRO_5010996025" description="FAD-binding PCMH-type domain-containing protein" evidence="5">
    <location>
        <begin position="17"/>
        <end position="527"/>
    </location>
</feature>
<dbReference type="OMA" id="SPGCVFK"/>
<comment type="similarity">
    <text evidence="1">Belongs to the oxygen-dependent FAD-linked oxidoreductase family.</text>
</comment>
<dbReference type="Gene3D" id="3.30.465.10">
    <property type="match status" value="1"/>
</dbReference>
<evidence type="ECO:0000256" key="1">
    <source>
        <dbReference type="ARBA" id="ARBA00005466"/>
    </source>
</evidence>
<dbReference type="InterPro" id="IPR006094">
    <property type="entry name" value="Oxid_FAD_bind_N"/>
</dbReference>
<accession>A0A1Y2M2K6</accession>